<dbReference type="PANTHER" id="PTHR23150:SF19">
    <property type="entry name" value="FORMYLGLYCINE-GENERATING ENZYME"/>
    <property type="match status" value="1"/>
</dbReference>
<dbReference type="InterPro" id="IPR051043">
    <property type="entry name" value="Sulfatase_Mod_Factor_Kinase"/>
</dbReference>
<organism evidence="2 3">
    <name type="scientific">Lujinxingia vulgaris</name>
    <dbReference type="NCBI Taxonomy" id="2600176"/>
    <lineage>
        <taxon>Bacteria</taxon>
        <taxon>Deltaproteobacteria</taxon>
        <taxon>Bradymonadales</taxon>
        <taxon>Lujinxingiaceae</taxon>
        <taxon>Lujinxingia</taxon>
    </lineage>
</organism>
<dbReference type="Pfam" id="PF03781">
    <property type="entry name" value="FGE-sulfatase"/>
    <property type="match status" value="3"/>
</dbReference>
<comment type="caution">
    <text evidence="2">The sequence shown here is derived from an EMBL/GenBank/DDBJ whole genome shotgun (WGS) entry which is preliminary data.</text>
</comment>
<proteinExistence type="predicted"/>
<dbReference type="AlphaFoldDB" id="A0A5C6X9S2"/>
<evidence type="ECO:0000313" key="2">
    <source>
        <dbReference type="EMBL" id="TXD34772.1"/>
    </source>
</evidence>
<dbReference type="InterPro" id="IPR042095">
    <property type="entry name" value="SUMF_sf"/>
</dbReference>
<dbReference type="OrthoDB" id="9768004at2"/>
<accession>A0A5C6X9S2</accession>
<feature type="domain" description="Sulfatase-modifying factor enzyme-like" evidence="1">
    <location>
        <begin position="472"/>
        <end position="749"/>
    </location>
</feature>
<feature type="domain" description="Sulfatase-modifying factor enzyme-like" evidence="1">
    <location>
        <begin position="832"/>
        <end position="1110"/>
    </location>
</feature>
<evidence type="ECO:0000313" key="3">
    <source>
        <dbReference type="Proteomes" id="UP000321412"/>
    </source>
</evidence>
<feature type="domain" description="Sulfatase-modifying factor enzyme-like" evidence="1">
    <location>
        <begin position="112"/>
        <end position="389"/>
    </location>
</feature>
<dbReference type="InterPro" id="IPR005532">
    <property type="entry name" value="SUMF_dom"/>
</dbReference>
<keyword evidence="3" id="KW-1185">Reference proteome</keyword>
<gene>
    <name evidence="2" type="ORF">FRC98_18235</name>
</gene>
<dbReference type="PANTHER" id="PTHR23150">
    <property type="entry name" value="SULFATASE MODIFYING FACTOR 1, 2"/>
    <property type="match status" value="1"/>
</dbReference>
<dbReference type="InterPro" id="IPR016187">
    <property type="entry name" value="CTDL_fold"/>
</dbReference>
<evidence type="ECO:0000259" key="1">
    <source>
        <dbReference type="Pfam" id="PF03781"/>
    </source>
</evidence>
<name>A0A5C6X9S2_9DELT</name>
<dbReference type="Proteomes" id="UP000321412">
    <property type="component" value="Unassembled WGS sequence"/>
</dbReference>
<dbReference type="GO" id="GO:0120147">
    <property type="term" value="F:formylglycine-generating oxidase activity"/>
    <property type="evidence" value="ECO:0007669"/>
    <property type="project" value="TreeGrafter"/>
</dbReference>
<sequence length="1113" mass="119108">MIPLVRPTSHPVTSPKRAILTGAALTLLTAAFAMGVSSCSPLDSEINVCDGEGSLAAQPGDGCGPCGLDSLVCGEDGSLVCDGETRCEIGEVCESDSECGDYVCHAGRCAPEGMSFVPAGAFEMGSPLGEIGRIDGETLHEVAISRHFLMDTTEVTQGEWQALMGYNPSFFPWCGESCPVDSVNWLESLAYANARSEAEGLETCYDLSSCVREPGNRFSCDIEAIDLDLDCSGYRLPTEAEWEYAYRAGTTTAYYTGNPSSRVTCEQPELDDTAQYCGNCLTDQSPSYDCSSDGLRPHMPAACGPAPVASRDPNPWGLFDMSGNVTEFVWDAKGPYPEFAIDPTGPEPNGRIGIRGSNFCGHQARLRAADRKFTTPTYADAVNGVRLVRTLRKADEDEFSLDSFYDNGCGGLEPISPRPGSPCGPCGLDSYTCEGTDSVVCSGSTECDLGAPCQSDADCGGLTCTAGSCTPEGMAYLPPGDFFMGSPGSELGRSNDEGLHRVGLSRHVFLQTTEVTQGEWEEVMGYNPSYFTGCGDDCPVESITWLDALAFANAYSEAQNLPPCYDLSECTGVPGDGLRCPAENLQSALDCEGYRLPTEAEWEYAYRAGTSTTYYNGDPDDRTACEQPLLEEIANFCGNCSVDYEQTFDCSGEGSRPHLPTDCGTRPVASFEPNPWGLFDMAGNVDEYVWDAADAYPAFALDPTGPEPTGTVGIRGSNFCGYQSVLRAADRNFASWTRAASSSGLRLARTWRKATEEEFSLDEICNNGCGGCVPLDAPPGTPCGPCGADAYVCDGEDATVCDGQTVCNPGQFCSSDSDCPGSNCSNGHCAPPGFVYVPEGEFTMGSPVSEPSREDLEEQHQVTLTRPFLMQATEVSQGQWRRLMGNNPSTFRLCGDDCPVETVTWLDALAYANALSEAQNLETCYDLSDCTGSPGNRLSCTVQAANLDPDCKGWRLPTEAEWEYAYRAGTSSMFYTGDAQTNALCDQPLLDDTANYCGNCTVEYAGAYDCSGGGDRPHMLPSCGPKPGGQHEPNPWGLFDMAGNVAELVWDAYGPYPAQSTDPYGAEHDGTASVVRGAGFCGHLARLRAADRVTTRWITSKFDMGFRVVRTLD</sequence>
<dbReference type="SUPFAM" id="SSF56436">
    <property type="entry name" value="C-type lectin-like"/>
    <property type="match status" value="3"/>
</dbReference>
<reference evidence="2 3" key="1">
    <citation type="submission" date="2019-08" db="EMBL/GenBank/DDBJ databases">
        <title>Bradymonadales sp. TMQ4.</title>
        <authorList>
            <person name="Liang Q."/>
        </authorList>
    </citation>
    <scope>NUCLEOTIDE SEQUENCE [LARGE SCALE GENOMIC DNA]</scope>
    <source>
        <strain evidence="2 3">TMQ4</strain>
    </source>
</reference>
<dbReference type="EMBL" id="VOSM01000012">
    <property type="protein sequence ID" value="TXD34772.1"/>
    <property type="molecule type" value="Genomic_DNA"/>
</dbReference>
<protein>
    <submittedName>
        <fullName evidence="2">Formylglycine-generating enzyme family protein</fullName>
    </submittedName>
</protein>
<dbReference type="Gene3D" id="3.90.1580.10">
    <property type="entry name" value="paralog of FGE (formylglycine-generating enzyme)"/>
    <property type="match status" value="3"/>
</dbReference>